<dbReference type="WBParaSite" id="MhA1_Contig865.frz3.gene10">
    <property type="protein sequence ID" value="MhA1_Contig865.frz3.gene10"/>
    <property type="gene ID" value="MhA1_Contig865.frz3.gene10"/>
</dbReference>
<keyword evidence="1" id="KW-1185">Reference proteome</keyword>
<evidence type="ECO:0000313" key="2">
    <source>
        <dbReference type="WBParaSite" id="MhA1_Contig865.frz3.gene10"/>
    </source>
</evidence>
<sequence length="68" mass="7729">MISGAINAPVLYFCSSDYRDALNKEFPWIEKVLRMVPAINPSTSIDTNVQVVKTVYPHQNQLINKIVH</sequence>
<protein>
    <submittedName>
        <fullName evidence="2">Threonine synthase</fullName>
    </submittedName>
</protein>
<accession>A0A1I8C0W9</accession>
<dbReference type="AlphaFoldDB" id="A0A1I8C0W9"/>
<dbReference type="Proteomes" id="UP000095281">
    <property type="component" value="Unplaced"/>
</dbReference>
<reference evidence="2" key="1">
    <citation type="submission" date="2016-11" db="UniProtKB">
        <authorList>
            <consortium name="WormBaseParasite"/>
        </authorList>
    </citation>
    <scope>IDENTIFICATION</scope>
</reference>
<name>A0A1I8C0W9_MELHA</name>
<organism evidence="1 2">
    <name type="scientific">Meloidogyne hapla</name>
    <name type="common">Root-knot nematode worm</name>
    <dbReference type="NCBI Taxonomy" id="6305"/>
    <lineage>
        <taxon>Eukaryota</taxon>
        <taxon>Metazoa</taxon>
        <taxon>Ecdysozoa</taxon>
        <taxon>Nematoda</taxon>
        <taxon>Chromadorea</taxon>
        <taxon>Rhabditida</taxon>
        <taxon>Tylenchina</taxon>
        <taxon>Tylenchomorpha</taxon>
        <taxon>Tylenchoidea</taxon>
        <taxon>Meloidogynidae</taxon>
        <taxon>Meloidogyninae</taxon>
        <taxon>Meloidogyne</taxon>
    </lineage>
</organism>
<proteinExistence type="predicted"/>
<evidence type="ECO:0000313" key="1">
    <source>
        <dbReference type="Proteomes" id="UP000095281"/>
    </source>
</evidence>